<sequence>MLIQHLLFLLHLIWPYEVHIIHKEQKKLTIVRVMEQYKQQILVLIRK</sequence>
<dbReference type="EMBL" id="GGEC01010923">
    <property type="protein sequence ID" value="MBW91406.1"/>
    <property type="molecule type" value="Transcribed_RNA"/>
</dbReference>
<feature type="chain" id="PRO_5015084974" evidence="1">
    <location>
        <begin position="16"/>
        <end position="47"/>
    </location>
</feature>
<protein>
    <submittedName>
        <fullName evidence="2">Protein binding protein</fullName>
    </submittedName>
</protein>
<dbReference type="AlphaFoldDB" id="A0A2P2JD67"/>
<accession>A0A2P2JD67</accession>
<reference evidence="2" key="1">
    <citation type="submission" date="2018-02" db="EMBL/GenBank/DDBJ databases">
        <title>Rhizophora mucronata_Transcriptome.</title>
        <authorList>
            <person name="Meera S.P."/>
            <person name="Sreeshan A."/>
            <person name="Augustine A."/>
        </authorList>
    </citation>
    <scope>NUCLEOTIDE SEQUENCE</scope>
    <source>
        <tissue evidence="2">Leaf</tissue>
    </source>
</reference>
<organism evidence="2">
    <name type="scientific">Rhizophora mucronata</name>
    <name type="common">Asiatic mangrove</name>
    <dbReference type="NCBI Taxonomy" id="61149"/>
    <lineage>
        <taxon>Eukaryota</taxon>
        <taxon>Viridiplantae</taxon>
        <taxon>Streptophyta</taxon>
        <taxon>Embryophyta</taxon>
        <taxon>Tracheophyta</taxon>
        <taxon>Spermatophyta</taxon>
        <taxon>Magnoliopsida</taxon>
        <taxon>eudicotyledons</taxon>
        <taxon>Gunneridae</taxon>
        <taxon>Pentapetalae</taxon>
        <taxon>rosids</taxon>
        <taxon>fabids</taxon>
        <taxon>Malpighiales</taxon>
        <taxon>Rhizophoraceae</taxon>
        <taxon>Rhizophora</taxon>
    </lineage>
</organism>
<keyword evidence="1" id="KW-0732">Signal</keyword>
<feature type="signal peptide" evidence="1">
    <location>
        <begin position="1"/>
        <end position="15"/>
    </location>
</feature>
<name>A0A2P2JD67_RHIMU</name>
<dbReference type="EMBL" id="GGEC01010925">
    <property type="protein sequence ID" value="MBW91408.1"/>
    <property type="molecule type" value="Transcribed_RNA"/>
</dbReference>
<proteinExistence type="predicted"/>
<evidence type="ECO:0000313" key="2">
    <source>
        <dbReference type="EMBL" id="MBW91408.1"/>
    </source>
</evidence>
<evidence type="ECO:0000256" key="1">
    <source>
        <dbReference type="SAM" id="SignalP"/>
    </source>
</evidence>